<evidence type="ECO:0000256" key="1">
    <source>
        <dbReference type="SAM" id="Phobius"/>
    </source>
</evidence>
<evidence type="ECO:0000313" key="2">
    <source>
        <dbReference type="EMBL" id="HGL18240.1"/>
    </source>
</evidence>
<proteinExistence type="predicted"/>
<organism evidence="2">
    <name type="scientific">candidate division WOR-3 bacterium</name>
    <dbReference type="NCBI Taxonomy" id="2052148"/>
    <lineage>
        <taxon>Bacteria</taxon>
        <taxon>Bacteria division WOR-3</taxon>
    </lineage>
</organism>
<comment type="caution">
    <text evidence="2">The sequence shown here is derived from an EMBL/GenBank/DDBJ whole genome shotgun (WGS) entry which is preliminary data.</text>
</comment>
<feature type="transmembrane region" description="Helical" evidence="1">
    <location>
        <begin position="263"/>
        <end position="281"/>
    </location>
</feature>
<name>A0A7V3ZYZ1_UNCW3</name>
<protein>
    <submittedName>
        <fullName evidence="2">Uncharacterized protein</fullName>
    </submittedName>
</protein>
<keyword evidence="1" id="KW-0812">Transmembrane</keyword>
<dbReference type="EMBL" id="DTDJ01000047">
    <property type="protein sequence ID" value="HGL18240.1"/>
    <property type="molecule type" value="Genomic_DNA"/>
</dbReference>
<accession>A0A7V3ZYZ1</accession>
<feature type="transmembrane region" description="Helical" evidence="1">
    <location>
        <begin position="17"/>
        <end position="36"/>
    </location>
</feature>
<gene>
    <name evidence="2" type="ORF">ENU66_07935</name>
</gene>
<keyword evidence="1" id="KW-0472">Membrane</keyword>
<dbReference type="AlphaFoldDB" id="A0A7V3ZYZ1"/>
<sequence>MSVRDFFIKLSKIDRKYIYLIILIGLIIPLVFPPNFPQKMSPQVKRVFEFIDTLPKGSYVILSADYDPSVAPEVHPMYKAVVKHCILRGIIPIGMTLGVQGAGLAVEAFTEAERVLGARRDTDYVFLGYQAGGAVVILGLGEDIKGVYKTDYFGTKTTEIYALKPVKNYKDIALVISFSGSSIPVTWAVYAYTKYGVKVAAAVTGVSAGDFYPYIQAGQFIGMLAGMKAAAEYEYAVNQILKERNIREKPSTDAIRMMDANSIGQLLIILFIIIGNIGYFLSRRRK</sequence>
<keyword evidence="1" id="KW-1133">Transmembrane helix</keyword>
<reference evidence="2" key="1">
    <citation type="journal article" date="2020" name="mSystems">
        <title>Genome- and Community-Level Interaction Insights into Carbon Utilization and Element Cycling Functions of Hydrothermarchaeota in Hydrothermal Sediment.</title>
        <authorList>
            <person name="Zhou Z."/>
            <person name="Liu Y."/>
            <person name="Xu W."/>
            <person name="Pan J."/>
            <person name="Luo Z.H."/>
            <person name="Li M."/>
        </authorList>
    </citation>
    <scope>NUCLEOTIDE SEQUENCE [LARGE SCALE GENOMIC DNA]</scope>
    <source>
        <strain evidence="2">SpSt-69</strain>
    </source>
</reference>